<evidence type="ECO:0000256" key="1">
    <source>
        <dbReference type="ARBA" id="ARBA00010617"/>
    </source>
</evidence>
<keyword evidence="6 7" id="KW-0503">Monooxygenase</keyword>
<dbReference type="InterPro" id="IPR017972">
    <property type="entry name" value="Cyt_P450_CS"/>
</dbReference>
<evidence type="ECO:0000256" key="4">
    <source>
        <dbReference type="ARBA" id="ARBA00023002"/>
    </source>
</evidence>
<reference evidence="9" key="1">
    <citation type="submission" date="2016-04" db="EMBL/GenBank/DDBJ databases">
        <authorList>
            <person name="Evans L.H."/>
            <person name="Alamgir A."/>
            <person name="Owens N."/>
            <person name="Weber N.D."/>
            <person name="Virtaneva K."/>
            <person name="Barbian K."/>
            <person name="Babar A."/>
            <person name="Rosenke K."/>
        </authorList>
    </citation>
    <scope>NUCLEOTIDE SEQUENCE</scope>
    <source>
        <strain evidence="9">Nono1</strain>
    </source>
</reference>
<dbReference type="Pfam" id="PF00067">
    <property type="entry name" value="p450"/>
    <property type="match status" value="1"/>
</dbReference>
<keyword evidence="3 7" id="KW-0479">Metal-binding</keyword>
<dbReference type="FunFam" id="1.10.630.10:FF:000018">
    <property type="entry name" value="Cytochrome P450 monooxygenase"/>
    <property type="match status" value="1"/>
</dbReference>
<keyword evidence="4 7" id="KW-0560">Oxidoreductase</keyword>
<evidence type="ECO:0000313" key="9">
    <source>
        <dbReference type="EMBL" id="SBO94560.1"/>
    </source>
</evidence>
<gene>
    <name evidence="9" type="ORF">BN4615_P4076</name>
</gene>
<dbReference type="Gene3D" id="1.10.630.10">
    <property type="entry name" value="Cytochrome P450"/>
    <property type="match status" value="1"/>
</dbReference>
<sequence>MQAGDGELGRAARGAQDVRQRLILLQGGHHRQLDRPDERAHRRRGVARRQLGERAVQRPAQLELGVEQDEQRPRLQLGLGEDQPHPQRRLLGREVLIGGGLLEALLDDPQQHGRHGLIGAPALHRGERQAQPGRGVVEDHVLLAGEVAEERAGRHVGLLGDLRERRLLESLHLEQPQRRLDQRLPRALLLALPESFHHAGTILHVLIVFIHCKFALHEVFWRAELGKEPHMPELTMPTTRQRPLDPPDEITALRQQAAIHRMTYADGHQGWLVTGHAAARAVLASPCFSNRPEHAHPPIPSARMELATRPERLRVPPGFFLRMDPPDHTRFRRLLTGQFTVRRMKTLEPRIAEITEACLDAMEAAGPPVDLVQEFALPIPSLVICELLGVPYEEREQFQAGTKVLASLESKADDAVAALGEISAYLYGLVGRKREKPADDLLSGLIESGELSDEELTGVGVLLLIAGHETTANMLGLGTYALLTNPDQLAAMRDDPSVVDNGVEELLRHLTIIHLGPIRTALEDVEIEGVTIRAGESVTIHLPAANRDAARFTDAERLDVTRPAGGHLTFGHGIHQCLGQQLARAEMRIAYPALLRRLPGLRLAVTPEEVPMRSDMSIYGVHRLPVTW</sequence>
<keyword evidence="5 7" id="KW-0408">Iron</keyword>
<evidence type="ECO:0000256" key="2">
    <source>
        <dbReference type="ARBA" id="ARBA00022617"/>
    </source>
</evidence>
<feature type="region of interest" description="Disordered" evidence="8">
    <location>
        <begin position="26"/>
        <end position="69"/>
    </location>
</feature>
<dbReference type="GO" id="GO:0005506">
    <property type="term" value="F:iron ion binding"/>
    <property type="evidence" value="ECO:0007669"/>
    <property type="project" value="InterPro"/>
</dbReference>
<accession>A0A1M4E6V3</accession>
<protein>
    <submittedName>
        <fullName evidence="9">Putative cytochrome P450 hydroxylase</fullName>
    </submittedName>
</protein>
<feature type="compositionally biased region" description="Basic and acidic residues" evidence="8">
    <location>
        <begin position="31"/>
        <end position="40"/>
    </location>
</feature>
<keyword evidence="2 7" id="KW-0349">Heme</keyword>
<dbReference type="GO" id="GO:0020037">
    <property type="term" value="F:heme binding"/>
    <property type="evidence" value="ECO:0007669"/>
    <property type="project" value="InterPro"/>
</dbReference>
<dbReference type="InterPro" id="IPR002397">
    <property type="entry name" value="Cyt_P450_B"/>
</dbReference>
<dbReference type="PANTHER" id="PTHR46696:SF1">
    <property type="entry name" value="CYTOCHROME P450 YJIB-RELATED"/>
    <property type="match status" value="1"/>
</dbReference>
<organism evidence="9">
    <name type="scientific">Nonomuraea gerenzanensis</name>
    <dbReference type="NCBI Taxonomy" id="93944"/>
    <lineage>
        <taxon>Bacteria</taxon>
        <taxon>Bacillati</taxon>
        <taxon>Actinomycetota</taxon>
        <taxon>Actinomycetes</taxon>
        <taxon>Streptosporangiales</taxon>
        <taxon>Streptosporangiaceae</taxon>
        <taxon>Nonomuraea</taxon>
    </lineage>
</organism>
<dbReference type="GO" id="GO:0004497">
    <property type="term" value="F:monooxygenase activity"/>
    <property type="evidence" value="ECO:0007669"/>
    <property type="project" value="UniProtKB-KW"/>
</dbReference>
<proteinExistence type="inferred from homology"/>
<dbReference type="InterPro" id="IPR036396">
    <property type="entry name" value="Cyt_P450_sf"/>
</dbReference>
<dbReference type="PRINTS" id="PR00385">
    <property type="entry name" value="P450"/>
</dbReference>
<dbReference type="GO" id="GO:0016705">
    <property type="term" value="F:oxidoreductase activity, acting on paired donors, with incorporation or reduction of molecular oxygen"/>
    <property type="evidence" value="ECO:0007669"/>
    <property type="project" value="InterPro"/>
</dbReference>
<dbReference type="PANTHER" id="PTHR46696">
    <property type="entry name" value="P450, PUTATIVE (EUROFUNG)-RELATED"/>
    <property type="match status" value="1"/>
</dbReference>
<evidence type="ECO:0000256" key="7">
    <source>
        <dbReference type="RuleBase" id="RU000461"/>
    </source>
</evidence>
<dbReference type="EMBL" id="LT559118">
    <property type="protein sequence ID" value="SBO94560.1"/>
    <property type="molecule type" value="Genomic_DNA"/>
</dbReference>
<dbReference type="InterPro" id="IPR001128">
    <property type="entry name" value="Cyt_P450"/>
</dbReference>
<dbReference type="PROSITE" id="PS00086">
    <property type="entry name" value="CYTOCHROME_P450"/>
    <property type="match status" value="1"/>
</dbReference>
<comment type="similarity">
    <text evidence="1 7">Belongs to the cytochrome P450 family.</text>
</comment>
<evidence type="ECO:0000256" key="6">
    <source>
        <dbReference type="ARBA" id="ARBA00023033"/>
    </source>
</evidence>
<dbReference type="AlphaFoldDB" id="A0A1M4E6V3"/>
<dbReference type="SUPFAM" id="SSF48264">
    <property type="entry name" value="Cytochrome P450"/>
    <property type="match status" value="1"/>
</dbReference>
<dbReference type="PRINTS" id="PR00359">
    <property type="entry name" value="BP450"/>
</dbReference>
<dbReference type="CDD" id="cd11030">
    <property type="entry name" value="CYP105-like"/>
    <property type="match status" value="1"/>
</dbReference>
<evidence type="ECO:0000256" key="3">
    <source>
        <dbReference type="ARBA" id="ARBA00022723"/>
    </source>
</evidence>
<evidence type="ECO:0000256" key="8">
    <source>
        <dbReference type="SAM" id="MobiDB-lite"/>
    </source>
</evidence>
<name>A0A1M4E6V3_9ACTN</name>
<evidence type="ECO:0000256" key="5">
    <source>
        <dbReference type="ARBA" id="ARBA00023004"/>
    </source>
</evidence>